<dbReference type="RefSeq" id="WP_084660780.1">
    <property type="nucleotide sequence ID" value="NZ_FWWY01000001.1"/>
</dbReference>
<keyword evidence="2" id="KW-1185">Reference proteome</keyword>
<reference evidence="2" key="1">
    <citation type="submission" date="2017-04" db="EMBL/GenBank/DDBJ databases">
        <authorList>
            <person name="Varghese N."/>
            <person name="Submissions S."/>
        </authorList>
    </citation>
    <scope>NUCLEOTIDE SEQUENCE [LARGE SCALE GENOMIC DNA]</scope>
    <source>
        <strain evidence="2">DSM 9293</strain>
    </source>
</reference>
<dbReference type="EMBL" id="FWWY01000001">
    <property type="protein sequence ID" value="SMC02052.1"/>
    <property type="molecule type" value="Genomic_DNA"/>
</dbReference>
<organism evidence="1 2">
    <name type="scientific">Sulfobacillus thermosulfidooxidans (strain DSM 9293 / VKM B-1269 / AT-1)</name>
    <dbReference type="NCBI Taxonomy" id="929705"/>
    <lineage>
        <taxon>Bacteria</taxon>
        <taxon>Bacillati</taxon>
        <taxon>Bacillota</taxon>
        <taxon>Clostridia</taxon>
        <taxon>Eubacteriales</taxon>
        <taxon>Clostridiales Family XVII. Incertae Sedis</taxon>
        <taxon>Sulfobacillus</taxon>
    </lineage>
</organism>
<sequence length="68" mass="8075">MHENFASVGRFGEPRISVASIRRRCSQPYATYWHNLITDAYFWGHYFATREEAEYDFPMQVVAAWPNE</sequence>
<dbReference type="Proteomes" id="UP000192660">
    <property type="component" value="Unassembled WGS sequence"/>
</dbReference>
<evidence type="ECO:0000313" key="1">
    <source>
        <dbReference type="EMBL" id="SMC02052.1"/>
    </source>
</evidence>
<name>A0A1W1W779_SULTA</name>
<dbReference type="AlphaFoldDB" id="A0A1W1W779"/>
<proteinExistence type="predicted"/>
<evidence type="ECO:0000313" key="2">
    <source>
        <dbReference type="Proteomes" id="UP000192660"/>
    </source>
</evidence>
<accession>A0A1W1W779</accession>
<protein>
    <submittedName>
        <fullName evidence="1">Uncharacterized protein</fullName>
    </submittedName>
</protein>
<gene>
    <name evidence="1" type="ORF">SAMN00768000_0263</name>
</gene>